<keyword evidence="5 7" id="KW-0472">Membrane</keyword>
<protein>
    <submittedName>
        <fullName evidence="8">Acyltransferase</fullName>
    </submittedName>
</protein>
<dbReference type="InterPro" id="IPR004960">
    <property type="entry name" value="LipA_acyltrans"/>
</dbReference>
<dbReference type="GO" id="GO:0005886">
    <property type="term" value="C:plasma membrane"/>
    <property type="evidence" value="ECO:0007669"/>
    <property type="project" value="UniProtKB-SubCell"/>
</dbReference>
<evidence type="ECO:0000256" key="4">
    <source>
        <dbReference type="ARBA" id="ARBA00022679"/>
    </source>
</evidence>
<comment type="caution">
    <text evidence="8">The sequence shown here is derived from an EMBL/GenBank/DDBJ whole genome shotgun (WGS) entry which is preliminary data.</text>
</comment>
<dbReference type="PANTHER" id="PTHR30606">
    <property type="entry name" value="LIPID A BIOSYNTHESIS LAUROYL ACYLTRANSFERASE"/>
    <property type="match status" value="1"/>
</dbReference>
<dbReference type="GO" id="GO:0009247">
    <property type="term" value="P:glycolipid biosynthetic process"/>
    <property type="evidence" value="ECO:0007669"/>
    <property type="project" value="UniProtKB-ARBA"/>
</dbReference>
<dbReference type="InterPro" id="IPR014548">
    <property type="entry name" value="Ac_Trasf"/>
</dbReference>
<dbReference type="EMBL" id="QRBE01000004">
    <property type="protein sequence ID" value="RDS82159.1"/>
    <property type="molecule type" value="Genomic_DNA"/>
</dbReference>
<organism evidence="8 9">
    <name type="scientific">Dyella monticola</name>
    <dbReference type="NCBI Taxonomy" id="1927958"/>
    <lineage>
        <taxon>Bacteria</taxon>
        <taxon>Pseudomonadati</taxon>
        <taxon>Pseudomonadota</taxon>
        <taxon>Gammaproteobacteria</taxon>
        <taxon>Lysobacterales</taxon>
        <taxon>Rhodanobacteraceae</taxon>
        <taxon>Dyella</taxon>
    </lineage>
</organism>
<evidence type="ECO:0000256" key="6">
    <source>
        <dbReference type="ARBA" id="ARBA00023315"/>
    </source>
</evidence>
<feature type="transmembrane region" description="Helical" evidence="7">
    <location>
        <begin position="15"/>
        <end position="45"/>
    </location>
</feature>
<dbReference type="RefSeq" id="WP_115495218.1">
    <property type="nucleotide sequence ID" value="NZ_QRBE01000004.1"/>
</dbReference>
<evidence type="ECO:0000256" key="7">
    <source>
        <dbReference type="SAM" id="Phobius"/>
    </source>
</evidence>
<dbReference type="Proteomes" id="UP000254258">
    <property type="component" value="Unassembled WGS sequence"/>
</dbReference>
<dbReference type="GO" id="GO:0016746">
    <property type="term" value="F:acyltransferase activity"/>
    <property type="evidence" value="ECO:0007669"/>
    <property type="project" value="UniProtKB-KW"/>
</dbReference>
<name>A0A370X182_9GAMM</name>
<evidence type="ECO:0000256" key="2">
    <source>
        <dbReference type="ARBA" id="ARBA00022475"/>
    </source>
</evidence>
<dbReference type="PANTHER" id="PTHR30606:SF9">
    <property type="entry name" value="LIPID A BIOSYNTHESIS LAUROYLTRANSFERASE"/>
    <property type="match status" value="1"/>
</dbReference>
<keyword evidence="6 8" id="KW-0012">Acyltransferase</keyword>
<dbReference type="OrthoDB" id="9808633at2"/>
<dbReference type="CDD" id="cd07984">
    <property type="entry name" value="LPLAT_LABLAT-like"/>
    <property type="match status" value="1"/>
</dbReference>
<keyword evidence="2" id="KW-1003">Cell membrane</keyword>
<evidence type="ECO:0000313" key="8">
    <source>
        <dbReference type="EMBL" id="RDS82159.1"/>
    </source>
</evidence>
<evidence type="ECO:0000256" key="5">
    <source>
        <dbReference type="ARBA" id="ARBA00023136"/>
    </source>
</evidence>
<keyword evidence="7" id="KW-0812">Transmembrane</keyword>
<comment type="subcellular location">
    <subcellularLocation>
        <location evidence="1">Cell inner membrane</location>
    </subcellularLocation>
</comment>
<keyword evidence="3" id="KW-0997">Cell inner membrane</keyword>
<dbReference type="Pfam" id="PF03279">
    <property type="entry name" value="Lip_A_acyltrans"/>
    <property type="match status" value="1"/>
</dbReference>
<gene>
    <name evidence="8" type="ORF">DWU98_08935</name>
</gene>
<evidence type="ECO:0000256" key="1">
    <source>
        <dbReference type="ARBA" id="ARBA00004533"/>
    </source>
</evidence>
<dbReference type="PIRSF" id="PIRSF028561">
    <property type="entry name" value="Ac_Trasf"/>
    <property type="match status" value="1"/>
</dbReference>
<keyword evidence="4 8" id="KW-0808">Transferase</keyword>
<keyword evidence="9" id="KW-1185">Reference proteome</keyword>
<evidence type="ECO:0000313" key="9">
    <source>
        <dbReference type="Proteomes" id="UP000254258"/>
    </source>
</evidence>
<sequence length="315" mass="35880">MSEHWQDQPEGGNRFWVNVLITVALRLGRGFMLLCLYPITLYYLMRRRVERRASRDYLTRVFGRPATLGEAFKHLHCFAVTMLDRIYLLAHGERDYDIEVSGLDDLEHHVAQGRGVLLVGSHQGSFEVLRALAARCPHVPLRVLLDKQKTPSITDLLEALAPEVGEAVIDVSQGGAAITLAVAEACRTGGMVALLADRGRAHETLRRVDFLGEPAPFPVGPWLLASTLQVPVMLCFGLYRGGRRYALRFEPFMDRVDIPREARPQALDDILHRYAQRLEHYAKLDPYNWFNFYDFWQQDIAQPRAVSDTHTMREA</sequence>
<proteinExistence type="predicted"/>
<accession>A0A370X182</accession>
<reference evidence="8 9" key="1">
    <citation type="submission" date="2018-07" db="EMBL/GenBank/DDBJ databases">
        <title>Dyella monticola sp. nov. and Dyella psychrodurans sp. nov. isolated from monsoon evergreen broad-leaved forest soil of Dinghu Mountain, China.</title>
        <authorList>
            <person name="Gao Z."/>
            <person name="Qiu L."/>
        </authorList>
    </citation>
    <scope>NUCLEOTIDE SEQUENCE [LARGE SCALE GENOMIC DNA]</scope>
    <source>
        <strain evidence="8 9">4G-K06</strain>
    </source>
</reference>
<dbReference type="AlphaFoldDB" id="A0A370X182"/>
<keyword evidence="7" id="KW-1133">Transmembrane helix</keyword>
<evidence type="ECO:0000256" key="3">
    <source>
        <dbReference type="ARBA" id="ARBA00022519"/>
    </source>
</evidence>